<comment type="caution">
    <text evidence="4">The sequence shown here is derived from an EMBL/GenBank/DDBJ whole genome shotgun (WGS) entry which is preliminary data.</text>
</comment>
<keyword evidence="2" id="KW-0472">Membrane</keyword>
<protein>
    <recommendedName>
        <fullName evidence="6">Protein quiver</fullName>
    </recommendedName>
</protein>
<keyword evidence="5" id="KW-1185">Reference proteome</keyword>
<feature type="transmembrane region" description="Helical" evidence="2">
    <location>
        <begin position="298"/>
        <end position="317"/>
    </location>
</feature>
<accession>A0A1D2NFG4</accession>
<evidence type="ECO:0000313" key="4">
    <source>
        <dbReference type="EMBL" id="ODN03991.1"/>
    </source>
</evidence>
<name>A0A1D2NFG4_ORCCI</name>
<feature type="region of interest" description="Disordered" evidence="1">
    <location>
        <begin position="111"/>
        <end position="137"/>
    </location>
</feature>
<dbReference type="AlphaFoldDB" id="A0A1D2NFG4"/>
<evidence type="ECO:0000256" key="2">
    <source>
        <dbReference type="SAM" id="Phobius"/>
    </source>
</evidence>
<evidence type="ECO:0008006" key="6">
    <source>
        <dbReference type="Google" id="ProtNLM"/>
    </source>
</evidence>
<keyword evidence="2" id="KW-1133">Transmembrane helix</keyword>
<dbReference type="Proteomes" id="UP000094527">
    <property type="component" value="Unassembled WGS sequence"/>
</dbReference>
<dbReference type="EMBL" id="LJIJ01000057">
    <property type="protein sequence ID" value="ODN03991.1"/>
    <property type="molecule type" value="Genomic_DNA"/>
</dbReference>
<dbReference type="OrthoDB" id="6331233at2759"/>
<evidence type="ECO:0000313" key="5">
    <source>
        <dbReference type="Proteomes" id="UP000094527"/>
    </source>
</evidence>
<dbReference type="STRING" id="48709.A0A1D2NFG4"/>
<keyword evidence="3" id="KW-0732">Signal</keyword>
<keyword evidence="2" id="KW-0812">Transmembrane</keyword>
<sequence length="587" mass="68083">MSKYGSFPFSAMSFGSILVLLTIIGLNPSSAFFCYKCTSNENDLCVNSPSELAPSMAIECEGYCTILRTEFTDIPGQVLQLQRDCSEEEPLILNDIRTDKHYTKMYTSCTTDRCNSGDGKRDPGTGSGGNSGPSGIIIVNEQSSSNRQQPTLLFVVAAMFIYSIFRIIPTFCYKSEHEVKVKFPEETAKSKVICRLKLKKEQNLERFLVAPEKKNIWTGGIRSQCEGVLSAKTYTSEEDDRGVYTVIPEIDGSRVTVDAVYKMWLALECAMMRRESLIIVEDAALANVTKFRTEQWRLLNRFVWWGSSVSILLGMFFTSYPSLHLLPLSLAIYGYGVLNAMKQKDPASRYSECCVNKQYELDPESSETCDAKVSMKYLRSTQYRMFKLEDTLQRDKENKYLIWFTVLFNVGCTLRGIYNYDYAPHVIRNRTDQGMHTGGFRPLNIFNQIANRFITFGNSRGPGRADLIHWSAQNALFYYFFIRHIPRLIQAGLEYVEHEHIMEISIRYLQFRNLEGEERYEFPARNLYRTMQKDYPTNRILKEMYDHFHEPDEGYYESEEFLTTRQPYKITLKDAIRQWKIAYYRKW</sequence>
<feature type="transmembrane region" description="Helical" evidence="2">
    <location>
        <begin position="152"/>
        <end position="173"/>
    </location>
</feature>
<evidence type="ECO:0000256" key="3">
    <source>
        <dbReference type="SAM" id="SignalP"/>
    </source>
</evidence>
<gene>
    <name evidence="4" type="ORF">Ocin01_02638</name>
</gene>
<proteinExistence type="predicted"/>
<evidence type="ECO:0000256" key="1">
    <source>
        <dbReference type="SAM" id="MobiDB-lite"/>
    </source>
</evidence>
<organism evidence="4 5">
    <name type="scientific">Orchesella cincta</name>
    <name type="common">Springtail</name>
    <name type="synonym">Podura cincta</name>
    <dbReference type="NCBI Taxonomy" id="48709"/>
    <lineage>
        <taxon>Eukaryota</taxon>
        <taxon>Metazoa</taxon>
        <taxon>Ecdysozoa</taxon>
        <taxon>Arthropoda</taxon>
        <taxon>Hexapoda</taxon>
        <taxon>Collembola</taxon>
        <taxon>Entomobryomorpha</taxon>
        <taxon>Entomobryoidea</taxon>
        <taxon>Orchesellidae</taxon>
        <taxon>Orchesellinae</taxon>
        <taxon>Orchesella</taxon>
    </lineage>
</organism>
<reference evidence="4 5" key="1">
    <citation type="journal article" date="2016" name="Genome Biol. Evol.">
        <title>Gene Family Evolution Reflects Adaptation to Soil Environmental Stressors in the Genome of the Collembolan Orchesella cincta.</title>
        <authorList>
            <person name="Faddeeva-Vakhrusheva A."/>
            <person name="Derks M.F."/>
            <person name="Anvar S.Y."/>
            <person name="Agamennone V."/>
            <person name="Suring W."/>
            <person name="Smit S."/>
            <person name="van Straalen N.M."/>
            <person name="Roelofs D."/>
        </authorList>
    </citation>
    <scope>NUCLEOTIDE SEQUENCE [LARGE SCALE GENOMIC DNA]</scope>
    <source>
        <tissue evidence="4">Mixed pool</tissue>
    </source>
</reference>
<feature type="signal peptide" evidence="3">
    <location>
        <begin position="1"/>
        <end position="31"/>
    </location>
</feature>
<feature type="chain" id="PRO_5008905483" description="Protein quiver" evidence="3">
    <location>
        <begin position="32"/>
        <end position="587"/>
    </location>
</feature>